<gene>
    <name evidence="4" type="primary">pdtaR_1</name>
    <name evidence="4" type="ORF">HG15A2_35880</name>
</gene>
<accession>A0A517MZE0</accession>
<sequence>MCKSLRIAIADDEPEVLEYFSGVLRSLGHQVVIQASNGRELLDACRTDRPQLLITDIGMDKIPGIEAMRALSANVPMPTILISALSEGDESLSESDAQVLAFLSKPVKLATFTGAVKVAVDHILQ</sequence>
<feature type="domain" description="Response regulatory" evidence="3">
    <location>
        <begin position="6"/>
        <end position="120"/>
    </location>
</feature>
<reference evidence="4 5" key="1">
    <citation type="submission" date="2019-02" db="EMBL/GenBank/DDBJ databases">
        <title>Deep-cultivation of Planctomycetes and their phenomic and genomic characterization uncovers novel biology.</title>
        <authorList>
            <person name="Wiegand S."/>
            <person name="Jogler M."/>
            <person name="Boedeker C."/>
            <person name="Pinto D."/>
            <person name="Vollmers J."/>
            <person name="Rivas-Marin E."/>
            <person name="Kohn T."/>
            <person name="Peeters S.H."/>
            <person name="Heuer A."/>
            <person name="Rast P."/>
            <person name="Oberbeckmann S."/>
            <person name="Bunk B."/>
            <person name="Jeske O."/>
            <person name="Meyerdierks A."/>
            <person name="Storesund J.E."/>
            <person name="Kallscheuer N."/>
            <person name="Luecker S."/>
            <person name="Lage O.M."/>
            <person name="Pohl T."/>
            <person name="Merkel B.J."/>
            <person name="Hornburger P."/>
            <person name="Mueller R.-W."/>
            <person name="Bruemmer F."/>
            <person name="Labrenz M."/>
            <person name="Spormann A.M."/>
            <person name="Op den Camp H."/>
            <person name="Overmann J."/>
            <person name="Amann R."/>
            <person name="Jetten M.S.M."/>
            <person name="Mascher T."/>
            <person name="Medema M.H."/>
            <person name="Devos D.P."/>
            <person name="Kaster A.-K."/>
            <person name="Ovreas L."/>
            <person name="Rohde M."/>
            <person name="Galperin M.Y."/>
            <person name="Jogler C."/>
        </authorList>
    </citation>
    <scope>NUCLEOTIDE SEQUENCE [LARGE SCALE GENOMIC DNA]</scope>
    <source>
        <strain evidence="4 5">HG15A2</strain>
    </source>
</reference>
<dbReference type="PANTHER" id="PTHR44591">
    <property type="entry name" value="STRESS RESPONSE REGULATOR PROTEIN 1"/>
    <property type="match status" value="1"/>
</dbReference>
<dbReference type="GO" id="GO:0000160">
    <property type="term" value="P:phosphorelay signal transduction system"/>
    <property type="evidence" value="ECO:0007669"/>
    <property type="project" value="InterPro"/>
</dbReference>
<dbReference type="InterPro" id="IPR001789">
    <property type="entry name" value="Sig_transdc_resp-reg_receiver"/>
</dbReference>
<dbReference type="RefSeq" id="WP_145061631.1">
    <property type="nucleotide sequence ID" value="NZ_CP036263.1"/>
</dbReference>
<dbReference type="PANTHER" id="PTHR44591:SF3">
    <property type="entry name" value="RESPONSE REGULATORY DOMAIN-CONTAINING PROTEIN"/>
    <property type="match status" value="1"/>
</dbReference>
<dbReference type="Pfam" id="PF00072">
    <property type="entry name" value="Response_reg"/>
    <property type="match status" value="1"/>
</dbReference>
<dbReference type="InterPro" id="IPR050595">
    <property type="entry name" value="Bact_response_regulator"/>
</dbReference>
<evidence type="ECO:0000256" key="2">
    <source>
        <dbReference type="PROSITE-ProRule" id="PRU00169"/>
    </source>
</evidence>
<dbReference type="AlphaFoldDB" id="A0A517MZE0"/>
<keyword evidence="1 2" id="KW-0597">Phosphoprotein</keyword>
<dbReference type="PROSITE" id="PS50110">
    <property type="entry name" value="RESPONSE_REGULATORY"/>
    <property type="match status" value="1"/>
</dbReference>
<evidence type="ECO:0000259" key="3">
    <source>
        <dbReference type="PROSITE" id="PS50110"/>
    </source>
</evidence>
<dbReference type="KEGG" id="amob:HG15A2_35880"/>
<dbReference type="SMART" id="SM00448">
    <property type="entry name" value="REC"/>
    <property type="match status" value="1"/>
</dbReference>
<name>A0A517MZE0_9BACT</name>
<evidence type="ECO:0000313" key="4">
    <source>
        <dbReference type="EMBL" id="QDT00252.1"/>
    </source>
</evidence>
<dbReference type="Proteomes" id="UP000319852">
    <property type="component" value="Chromosome"/>
</dbReference>
<organism evidence="4 5">
    <name type="scientific">Adhaeretor mobilis</name>
    <dbReference type="NCBI Taxonomy" id="1930276"/>
    <lineage>
        <taxon>Bacteria</taxon>
        <taxon>Pseudomonadati</taxon>
        <taxon>Planctomycetota</taxon>
        <taxon>Planctomycetia</taxon>
        <taxon>Pirellulales</taxon>
        <taxon>Lacipirellulaceae</taxon>
        <taxon>Adhaeretor</taxon>
    </lineage>
</organism>
<dbReference type="Gene3D" id="3.40.50.2300">
    <property type="match status" value="1"/>
</dbReference>
<dbReference type="SUPFAM" id="SSF52172">
    <property type="entry name" value="CheY-like"/>
    <property type="match status" value="1"/>
</dbReference>
<proteinExistence type="predicted"/>
<keyword evidence="5" id="KW-1185">Reference proteome</keyword>
<protein>
    <submittedName>
        <fullName evidence="4">Putative transcriptional regulatory protein pdtaR</fullName>
    </submittedName>
</protein>
<evidence type="ECO:0000313" key="5">
    <source>
        <dbReference type="Proteomes" id="UP000319852"/>
    </source>
</evidence>
<dbReference type="OrthoDB" id="9779069at2"/>
<dbReference type="EMBL" id="CP036263">
    <property type="protein sequence ID" value="QDT00252.1"/>
    <property type="molecule type" value="Genomic_DNA"/>
</dbReference>
<feature type="modified residue" description="4-aspartylphosphate" evidence="2">
    <location>
        <position position="56"/>
    </location>
</feature>
<evidence type="ECO:0000256" key="1">
    <source>
        <dbReference type="ARBA" id="ARBA00022553"/>
    </source>
</evidence>
<dbReference type="InterPro" id="IPR011006">
    <property type="entry name" value="CheY-like_superfamily"/>
</dbReference>